<feature type="domain" description="AMP-binding enzyme C-terminal" evidence="6">
    <location>
        <begin position="946"/>
        <end position="1022"/>
    </location>
</feature>
<dbReference type="Gene3D" id="3.40.50.12780">
    <property type="entry name" value="N-terminal domain of ligase-like"/>
    <property type="match status" value="5"/>
</dbReference>
<evidence type="ECO:0000256" key="3">
    <source>
        <dbReference type="ARBA" id="ARBA00022598"/>
    </source>
</evidence>
<dbReference type="GO" id="GO:0005777">
    <property type="term" value="C:peroxisome"/>
    <property type="evidence" value="ECO:0007669"/>
    <property type="project" value="UniProtKB-SubCell"/>
</dbReference>
<dbReference type="InterPro" id="IPR025110">
    <property type="entry name" value="AMP-bd_C"/>
</dbReference>
<organism evidence="7 8">
    <name type="scientific">Operophtera brumata</name>
    <name type="common">Winter moth</name>
    <name type="synonym">Phalaena brumata</name>
    <dbReference type="NCBI Taxonomy" id="104452"/>
    <lineage>
        <taxon>Eukaryota</taxon>
        <taxon>Metazoa</taxon>
        <taxon>Ecdysozoa</taxon>
        <taxon>Arthropoda</taxon>
        <taxon>Hexapoda</taxon>
        <taxon>Insecta</taxon>
        <taxon>Pterygota</taxon>
        <taxon>Neoptera</taxon>
        <taxon>Endopterygota</taxon>
        <taxon>Lepidoptera</taxon>
        <taxon>Glossata</taxon>
        <taxon>Ditrysia</taxon>
        <taxon>Geometroidea</taxon>
        <taxon>Geometridae</taxon>
        <taxon>Larentiinae</taxon>
        <taxon>Operophtera</taxon>
    </lineage>
</organism>
<dbReference type="SUPFAM" id="SSF56801">
    <property type="entry name" value="Acetyl-CoA synthetase-like"/>
    <property type="match status" value="3"/>
</dbReference>
<keyword evidence="3" id="KW-0436">Ligase</keyword>
<proteinExistence type="inferred from homology"/>
<reference evidence="7 8" key="1">
    <citation type="journal article" date="2015" name="Genome Biol. Evol.">
        <title>The genome of winter moth (Operophtera brumata) provides a genomic perspective on sexual dimorphism and phenology.</title>
        <authorList>
            <person name="Derks M.F."/>
            <person name="Smit S."/>
            <person name="Salis L."/>
            <person name="Schijlen E."/>
            <person name="Bossers A."/>
            <person name="Mateman C."/>
            <person name="Pijl A.S."/>
            <person name="de Ridder D."/>
            <person name="Groenen M.A."/>
            <person name="Visser M.E."/>
            <person name="Megens H.J."/>
        </authorList>
    </citation>
    <scope>NUCLEOTIDE SEQUENCE [LARGE SCALE GENOMIC DNA]</scope>
    <source>
        <strain evidence="7">WM2013NL</strain>
        <tissue evidence="7">Head and thorax</tissue>
    </source>
</reference>
<dbReference type="Pfam" id="PF13193">
    <property type="entry name" value="AMP-binding_C"/>
    <property type="match status" value="3"/>
</dbReference>
<comment type="caution">
    <text evidence="7">The sequence shown here is derived from an EMBL/GenBank/DDBJ whole genome shotgun (WGS) entry which is preliminary data.</text>
</comment>
<dbReference type="Gene3D" id="3.40.50.980">
    <property type="match status" value="1"/>
</dbReference>
<evidence type="ECO:0000259" key="6">
    <source>
        <dbReference type="Pfam" id="PF13193"/>
    </source>
</evidence>
<dbReference type="Proteomes" id="UP000037510">
    <property type="component" value="Unassembled WGS sequence"/>
</dbReference>
<dbReference type="PANTHER" id="PTHR24096">
    <property type="entry name" value="LONG-CHAIN-FATTY-ACID--COA LIGASE"/>
    <property type="match status" value="1"/>
</dbReference>
<dbReference type="EMBL" id="JTDY01000201">
    <property type="protein sequence ID" value="KOB78320.1"/>
    <property type="molecule type" value="Genomic_DNA"/>
</dbReference>
<evidence type="ECO:0008006" key="9">
    <source>
        <dbReference type="Google" id="ProtNLM"/>
    </source>
</evidence>
<evidence type="ECO:0000313" key="7">
    <source>
        <dbReference type="EMBL" id="KOB78320.1"/>
    </source>
</evidence>
<evidence type="ECO:0000256" key="1">
    <source>
        <dbReference type="ARBA" id="ARBA00004275"/>
    </source>
</evidence>
<evidence type="ECO:0000313" key="8">
    <source>
        <dbReference type="Proteomes" id="UP000037510"/>
    </source>
</evidence>
<evidence type="ECO:0000256" key="4">
    <source>
        <dbReference type="ARBA" id="ARBA00023140"/>
    </source>
</evidence>
<name>A0A0L7LS68_OPEBR</name>
<feature type="domain" description="AMP-binding enzyme C-terminal" evidence="6">
    <location>
        <begin position="171"/>
        <end position="217"/>
    </location>
</feature>
<evidence type="ECO:0000259" key="5">
    <source>
        <dbReference type="Pfam" id="PF00501"/>
    </source>
</evidence>
<comment type="subcellular location">
    <subcellularLocation>
        <location evidence="1">Peroxisome</location>
    </subcellularLocation>
</comment>
<keyword evidence="4" id="KW-0576">Peroxisome</keyword>
<keyword evidence="8" id="KW-1185">Reference proteome</keyword>
<dbReference type="InterPro" id="IPR000873">
    <property type="entry name" value="AMP-dep_synth/lig_dom"/>
</dbReference>
<gene>
    <name evidence="7" type="ORF">OBRU01_02685</name>
</gene>
<feature type="domain" description="AMP-dependent synthetase/ligase" evidence="5">
    <location>
        <begin position="349"/>
        <end position="449"/>
    </location>
</feature>
<comment type="similarity">
    <text evidence="2">Belongs to the ATP-dependent AMP-binding enzyme family.</text>
</comment>
<protein>
    <recommendedName>
        <fullName evidence="9">Luciferin 4-monooxygenase</fullName>
    </recommendedName>
</protein>
<feature type="domain" description="AMP-binding enzyme C-terminal" evidence="6">
    <location>
        <begin position="581"/>
        <end position="631"/>
    </location>
</feature>
<feature type="domain" description="AMP-dependent synthetase/ligase" evidence="5">
    <location>
        <begin position="673"/>
        <end position="796"/>
    </location>
</feature>
<dbReference type="Pfam" id="PF00501">
    <property type="entry name" value="AMP-binding"/>
    <property type="match status" value="2"/>
</dbReference>
<dbReference type="InterPro" id="IPR045851">
    <property type="entry name" value="AMP-bd_C_sf"/>
</dbReference>
<dbReference type="PROSITE" id="PS00455">
    <property type="entry name" value="AMP_BINDING"/>
    <property type="match status" value="1"/>
</dbReference>
<accession>A0A0L7LS68</accession>
<dbReference type="GO" id="GO:0016405">
    <property type="term" value="F:CoA-ligase activity"/>
    <property type="evidence" value="ECO:0007669"/>
    <property type="project" value="TreeGrafter"/>
</dbReference>
<dbReference type="Gene3D" id="3.30.300.30">
    <property type="match status" value="3"/>
</dbReference>
<evidence type="ECO:0000256" key="2">
    <source>
        <dbReference type="ARBA" id="ARBA00006432"/>
    </source>
</evidence>
<dbReference type="AlphaFoldDB" id="A0A0L7LS68"/>
<dbReference type="InterPro" id="IPR042099">
    <property type="entry name" value="ANL_N_sf"/>
</dbReference>
<dbReference type="PANTHER" id="PTHR24096:SF149">
    <property type="entry name" value="AMP-BINDING DOMAIN-CONTAINING PROTEIN-RELATED"/>
    <property type="match status" value="1"/>
</dbReference>
<dbReference type="InterPro" id="IPR020845">
    <property type="entry name" value="AMP-binding_CS"/>
</dbReference>
<dbReference type="STRING" id="104452.A0A0L7LS68"/>
<sequence>MPTSGTTGFPKCAAVPYKVYTIAGPYFCARFTKYPSPISSAFIAAPLQWITALVHYMVSPFVKYTKIQSSQPMTEEHARNVINKYRLVNQNTQEDINVPNVIGELWIKSPGMFKEYYNDPEATVEAFAEDGWLKTGDLFYRDEEWNYYFVERIKQMLKYDNGYNFQVSPVEVESVISKHPEVSDVAVTGIPDKEHGDLLVACVVPRPGCTPNSLADSKQLRGGVVILKALPTTATTKINRRKLRDMALLVHNIKVDLLTLRERLGVIMPGYKHYHDTAHWNMADITSRMIAKSGIPSDRFHLGKIILQSLKDSPDNVAQIEGSTGESETNSSVLRRSIQCAIGELVDTFSVNKPKIVFCQSEKVEDVRKSLKELTLEAKVITFDKGDGDIDFSDLLEKGRDEKEIESFCPTNFDPAETIAILIATSGTTGLPKSAAATHKNFAFTRIQTLQTVTQEHAYELINKYRPTFMIISPTMMTTFMKPGDRDKCDFTCFELIMLGGSAVFINLIEELQGYYKNPEATKETFAEGGWFKTGDLFYRDESWSFYFVERTKLLLNQESAFIQLRLMLKTLITFQISPVELEAVIRQHPDVLDVAVTGIPDPECGELPVACVVPVPGREPSAQEIKDLVKGYKHYHDTVHWNMADITSRIIAESGIPCDRFHLGKIILQSLKDSPDNVAQIEGTTGESETNSSVLKRSIQCAVGLKKLELKQGDVMILMAPNHLDLTVPFYAALYLGIAIAPIDRFLGISELVDTFTITEPKIIFCQSEKVEDVRKALKELALEAKIITFDKAQQISTQLKRFQFSYPQVGLLDCQSQLPLHIRTSLLRDLISGKREVCDFTCFELIMLGGSAVYSNLFEELGLVDIDTERDINEPNINGELWLKGPGLFKGYYKNPEATKETFAEGGWFKTGDLFYRDESWSFYFVERTKLLLKYRNHQISPVELEAVIRQHPGVLDVAVTGIPDPECGELPVACVVPAPGREPSAQEIKDLVKELLADSKQLRGGVIFLKQLPVTASTKVHRRKIKEIALNTKRE</sequence>